<dbReference type="GO" id="GO:0016301">
    <property type="term" value="F:kinase activity"/>
    <property type="evidence" value="ECO:0007669"/>
    <property type="project" value="UniProtKB-KW"/>
</dbReference>
<dbReference type="NCBIfam" id="NF033483">
    <property type="entry name" value="PknB_PASTA_kin"/>
    <property type="match status" value="1"/>
</dbReference>
<keyword evidence="3" id="KW-0808">Transferase</keyword>
<feature type="region of interest" description="Disordered" evidence="9">
    <location>
        <begin position="294"/>
        <end position="319"/>
    </location>
</feature>
<dbReference type="CDD" id="cd14014">
    <property type="entry name" value="STKc_PknB_like"/>
    <property type="match status" value="1"/>
</dbReference>
<feature type="domain" description="Protein kinase" evidence="11">
    <location>
        <begin position="17"/>
        <end position="281"/>
    </location>
</feature>
<evidence type="ECO:0000313" key="14">
    <source>
        <dbReference type="Proteomes" id="UP001500957"/>
    </source>
</evidence>
<evidence type="ECO:0000313" key="13">
    <source>
        <dbReference type="EMBL" id="GAA0624738.1"/>
    </source>
</evidence>
<evidence type="ECO:0000256" key="10">
    <source>
        <dbReference type="SAM" id="Phobius"/>
    </source>
</evidence>
<dbReference type="SMART" id="SM00220">
    <property type="entry name" value="S_TKc"/>
    <property type="match status" value="1"/>
</dbReference>
<dbReference type="InterPro" id="IPR005543">
    <property type="entry name" value="PASTA_dom"/>
</dbReference>
<dbReference type="PANTHER" id="PTHR43289">
    <property type="entry name" value="MITOGEN-ACTIVATED PROTEIN KINASE KINASE KINASE 20-RELATED"/>
    <property type="match status" value="1"/>
</dbReference>
<evidence type="ECO:0000256" key="7">
    <source>
        <dbReference type="ARBA" id="ARBA00047899"/>
    </source>
</evidence>
<feature type="transmembrane region" description="Helical" evidence="10">
    <location>
        <begin position="380"/>
        <end position="401"/>
    </location>
</feature>
<dbReference type="PROSITE" id="PS00108">
    <property type="entry name" value="PROTEIN_KINASE_ST"/>
    <property type="match status" value="1"/>
</dbReference>
<evidence type="ECO:0000256" key="8">
    <source>
        <dbReference type="ARBA" id="ARBA00048679"/>
    </source>
</evidence>
<evidence type="ECO:0000256" key="9">
    <source>
        <dbReference type="SAM" id="MobiDB-lite"/>
    </source>
</evidence>
<dbReference type="Pfam" id="PF03793">
    <property type="entry name" value="PASTA"/>
    <property type="match status" value="4"/>
</dbReference>
<dbReference type="SUPFAM" id="SSF56112">
    <property type="entry name" value="Protein kinase-like (PK-like)"/>
    <property type="match status" value="1"/>
</dbReference>
<dbReference type="CDD" id="cd06577">
    <property type="entry name" value="PASTA_pknB"/>
    <property type="match status" value="4"/>
</dbReference>
<feature type="domain" description="PASTA" evidence="12">
    <location>
        <begin position="607"/>
        <end position="667"/>
    </location>
</feature>
<dbReference type="EC" id="2.7.11.1" evidence="1"/>
<comment type="caution">
    <text evidence="13">The sequence shown here is derived from an EMBL/GenBank/DDBJ whole genome shotgun (WGS) entry which is preliminary data.</text>
</comment>
<dbReference type="SMART" id="SM00740">
    <property type="entry name" value="PASTA"/>
    <property type="match status" value="4"/>
</dbReference>
<dbReference type="InterPro" id="IPR008271">
    <property type="entry name" value="Ser/Thr_kinase_AS"/>
</dbReference>
<accession>A0ABN1GZQ6</accession>
<feature type="domain" description="PASTA" evidence="12">
    <location>
        <begin position="539"/>
        <end position="605"/>
    </location>
</feature>
<dbReference type="RefSeq" id="WP_344606108.1">
    <property type="nucleotide sequence ID" value="NZ_BAAAHE010000024.1"/>
</dbReference>
<organism evidence="13 14">
    <name type="scientific">Sporichthya brevicatena</name>
    <dbReference type="NCBI Taxonomy" id="171442"/>
    <lineage>
        <taxon>Bacteria</taxon>
        <taxon>Bacillati</taxon>
        <taxon>Actinomycetota</taxon>
        <taxon>Actinomycetes</taxon>
        <taxon>Sporichthyales</taxon>
        <taxon>Sporichthyaceae</taxon>
        <taxon>Sporichthya</taxon>
    </lineage>
</organism>
<keyword evidence="5 13" id="KW-0418">Kinase</keyword>
<feature type="region of interest" description="Disordered" evidence="9">
    <location>
        <begin position="335"/>
        <end position="362"/>
    </location>
</feature>
<gene>
    <name evidence="13" type="primary">pknB_2</name>
    <name evidence="13" type="ORF">GCM10009547_29910</name>
</gene>
<dbReference type="PROSITE" id="PS51178">
    <property type="entry name" value="PASTA"/>
    <property type="match status" value="4"/>
</dbReference>
<dbReference type="InterPro" id="IPR000719">
    <property type="entry name" value="Prot_kinase_dom"/>
</dbReference>
<name>A0ABN1GZQ6_9ACTN</name>
<dbReference type="Proteomes" id="UP001500957">
    <property type="component" value="Unassembled WGS sequence"/>
</dbReference>
<protein>
    <recommendedName>
        <fullName evidence="1">non-specific serine/threonine protein kinase</fullName>
        <ecNumber evidence="1">2.7.11.1</ecNumber>
    </recommendedName>
</protein>
<evidence type="ECO:0000256" key="2">
    <source>
        <dbReference type="ARBA" id="ARBA00022527"/>
    </source>
</evidence>
<keyword evidence="4" id="KW-0547">Nucleotide-binding</keyword>
<dbReference type="InterPro" id="IPR011009">
    <property type="entry name" value="Kinase-like_dom_sf"/>
</dbReference>
<keyword evidence="14" id="KW-1185">Reference proteome</keyword>
<evidence type="ECO:0000256" key="4">
    <source>
        <dbReference type="ARBA" id="ARBA00022741"/>
    </source>
</evidence>
<dbReference type="SUPFAM" id="SSF54184">
    <property type="entry name" value="Penicillin-binding protein 2x (pbp-2x), c-terminal domain"/>
    <property type="match status" value="2"/>
</dbReference>
<keyword evidence="2" id="KW-0723">Serine/threonine-protein kinase</keyword>
<dbReference type="Gene3D" id="1.10.510.10">
    <property type="entry name" value="Transferase(Phosphotransferase) domain 1"/>
    <property type="match status" value="1"/>
</dbReference>
<evidence type="ECO:0000256" key="6">
    <source>
        <dbReference type="ARBA" id="ARBA00022840"/>
    </source>
</evidence>
<evidence type="ECO:0000259" key="11">
    <source>
        <dbReference type="PROSITE" id="PS50011"/>
    </source>
</evidence>
<dbReference type="PANTHER" id="PTHR43289:SF34">
    <property type="entry name" value="SERINE_THREONINE-PROTEIN KINASE YBDM-RELATED"/>
    <property type="match status" value="1"/>
</dbReference>
<keyword evidence="10" id="KW-0812">Transmembrane</keyword>
<evidence type="ECO:0000256" key="1">
    <source>
        <dbReference type="ARBA" id="ARBA00012513"/>
    </source>
</evidence>
<keyword evidence="6" id="KW-0067">ATP-binding</keyword>
<evidence type="ECO:0000259" key="12">
    <source>
        <dbReference type="PROSITE" id="PS51178"/>
    </source>
</evidence>
<evidence type="ECO:0000256" key="3">
    <source>
        <dbReference type="ARBA" id="ARBA00022679"/>
    </source>
</evidence>
<evidence type="ECO:0000256" key="5">
    <source>
        <dbReference type="ARBA" id="ARBA00022777"/>
    </source>
</evidence>
<feature type="domain" description="PASTA" evidence="12">
    <location>
        <begin position="470"/>
        <end position="538"/>
    </location>
</feature>
<dbReference type="PROSITE" id="PS50011">
    <property type="entry name" value="PROTEIN_KINASE_DOM"/>
    <property type="match status" value="1"/>
</dbReference>
<reference evidence="13 14" key="1">
    <citation type="journal article" date="2019" name="Int. J. Syst. Evol. Microbiol.">
        <title>The Global Catalogue of Microorganisms (GCM) 10K type strain sequencing project: providing services to taxonomists for standard genome sequencing and annotation.</title>
        <authorList>
            <consortium name="The Broad Institute Genomics Platform"/>
            <consortium name="The Broad Institute Genome Sequencing Center for Infectious Disease"/>
            <person name="Wu L."/>
            <person name="Ma J."/>
        </authorList>
    </citation>
    <scope>NUCLEOTIDE SEQUENCE [LARGE SCALE GENOMIC DNA]</scope>
    <source>
        <strain evidence="13 14">JCM 10671</strain>
    </source>
</reference>
<dbReference type="EMBL" id="BAAAHE010000024">
    <property type="protein sequence ID" value="GAA0624738.1"/>
    <property type="molecule type" value="Genomic_DNA"/>
</dbReference>
<proteinExistence type="predicted"/>
<sequence>MGEPADALVGTVLDGRYRVTRRIARGGMATVYEAVDTRLDRGVAVKVMHPALAEDKDFVERFIREARSAARLSHPNVVSVFDQSADSGSVFLAMEHVEGRTLRDWLRDKGRLTPRETFAVMEPVLAALAAAHQAGLVHRDIKPENVLIADDGRVKVADFGLARAVTAGSNTATWGAPTGTNTLIGTVAYLSPEQVEKGHADQRSDVYAAGILLYECLTGLQPFSGESPIQVAYQHVHYDVPRPSEVRPTLPPALDNLVLRATARDPDGRPADAGAFLAETVAVRRTLRPEVLDDVAGSGPVPAPAPAQGAPTLMFGQVPPGAAAGPDAVTAAIRRPGPAGAAAGPAAGPAAGSPPGKPGAAGAVPYPVPARLQRRRRRGLLALLAVLVTTFAVGIGAWQVAVGSSVTTPSLLNLTRDEALAKAQEAGLKVRFADEEHDELVPKGQVLRTDPQPGRKISESGTITAILSAGPERYAVPDLAGETVEAAKKRLTENNLTVADEQGQKYSDSVPEGRVLATDPPAGRELRRDAVVKLIVSRGAKPVAVPDVVGRSLQEATDLLTSAGFKATWTERIDDSVPSGTVLSQSPGPNRKLAKGSTIALVVSKSDLIEVPRVIGMDVDDAEDLLERLGFEVDVRRSLFGGDRVVSQDPDAGSRVPRGTRVTLRVF</sequence>
<dbReference type="Gene3D" id="3.30.10.20">
    <property type="match status" value="4"/>
</dbReference>
<dbReference type="Gene3D" id="3.30.200.20">
    <property type="entry name" value="Phosphorylase Kinase, domain 1"/>
    <property type="match status" value="1"/>
</dbReference>
<keyword evidence="10" id="KW-0472">Membrane</keyword>
<feature type="domain" description="PASTA" evidence="12">
    <location>
        <begin position="403"/>
        <end position="469"/>
    </location>
</feature>
<keyword evidence="10" id="KW-1133">Transmembrane helix</keyword>
<dbReference type="Pfam" id="PF00069">
    <property type="entry name" value="Pkinase"/>
    <property type="match status" value="1"/>
</dbReference>
<comment type="catalytic activity">
    <reaction evidence="7">
        <text>L-threonyl-[protein] + ATP = O-phospho-L-threonyl-[protein] + ADP + H(+)</text>
        <dbReference type="Rhea" id="RHEA:46608"/>
        <dbReference type="Rhea" id="RHEA-COMP:11060"/>
        <dbReference type="Rhea" id="RHEA-COMP:11605"/>
        <dbReference type="ChEBI" id="CHEBI:15378"/>
        <dbReference type="ChEBI" id="CHEBI:30013"/>
        <dbReference type="ChEBI" id="CHEBI:30616"/>
        <dbReference type="ChEBI" id="CHEBI:61977"/>
        <dbReference type="ChEBI" id="CHEBI:456216"/>
        <dbReference type="EC" id="2.7.11.1"/>
    </reaction>
</comment>
<comment type="catalytic activity">
    <reaction evidence="8">
        <text>L-seryl-[protein] + ATP = O-phospho-L-seryl-[protein] + ADP + H(+)</text>
        <dbReference type="Rhea" id="RHEA:17989"/>
        <dbReference type="Rhea" id="RHEA-COMP:9863"/>
        <dbReference type="Rhea" id="RHEA-COMP:11604"/>
        <dbReference type="ChEBI" id="CHEBI:15378"/>
        <dbReference type="ChEBI" id="CHEBI:29999"/>
        <dbReference type="ChEBI" id="CHEBI:30616"/>
        <dbReference type="ChEBI" id="CHEBI:83421"/>
        <dbReference type="ChEBI" id="CHEBI:456216"/>
        <dbReference type="EC" id="2.7.11.1"/>
    </reaction>
</comment>
<feature type="compositionally biased region" description="Low complexity" evidence="9">
    <location>
        <begin position="296"/>
        <end position="311"/>
    </location>
</feature>